<name>A0A0T9N1R6_YERIN</name>
<organism evidence="3 4">
    <name type="scientific">Yersinia intermedia</name>
    <dbReference type="NCBI Taxonomy" id="631"/>
    <lineage>
        <taxon>Bacteria</taxon>
        <taxon>Pseudomonadati</taxon>
        <taxon>Pseudomonadota</taxon>
        <taxon>Gammaproteobacteria</taxon>
        <taxon>Enterobacterales</taxon>
        <taxon>Yersiniaceae</taxon>
        <taxon>Yersinia</taxon>
    </lineage>
</organism>
<evidence type="ECO:0000313" key="4">
    <source>
        <dbReference type="Proteomes" id="UP000038750"/>
    </source>
</evidence>
<dbReference type="STRING" id="631.CH53_78"/>
<dbReference type="Gene3D" id="1.50.10.140">
    <property type="match status" value="1"/>
</dbReference>
<accession>A0A0T9N1R6</accession>
<dbReference type="InterPro" id="IPR021478">
    <property type="entry name" value="DUF3131"/>
</dbReference>
<dbReference type="eggNOG" id="COG3459">
    <property type="taxonomic scope" value="Bacteria"/>
</dbReference>
<dbReference type="EMBL" id="CPZJ01000028">
    <property type="protein sequence ID" value="CNG69664.1"/>
    <property type="molecule type" value="Genomic_DNA"/>
</dbReference>
<evidence type="ECO:0000313" key="3">
    <source>
        <dbReference type="EMBL" id="CNG69664.1"/>
    </source>
</evidence>
<sequence>MMINQSVLRRSSLFVKVVCSILTLLAMLSFHAGATSSGDKLAAETYPVRHGELTPREMAVAVNAWQYFVHNLQPTTGLVNAVNNYPSTTMWDSASYLAALVSARELGIINKEEFDHRMLPFLKTLNNIALFQGQLPNKAYNTITAEKVNYMNKPGEIGFSALDTGRMLIWLKIIKERYPEYANSIDNVVLGWDFSHVIDDCGTLYGAILDKNNAPQYVQEGRLGYEEYAASGFQLWGFSTCQASRPEPYDLAKIYCVLVPYDSRDARKTNQHNYVVTESYILHGFEMGWDRSNDRANKSGSYSHPWMKDFANRVYQAQENRYRETGILTARSEHQLDRAPYFVYDTVFSDGYNWNTITDQGVFVPENAAVSLKAALGMWVLWHSPYTDRLFDAIENANVKDVGFNEGLYENGKGPINEFTANNNGIMLEALLFKKEGKILRFTSGDPGHKDYIPSLWERQLINAFDDNNSKRNRPFIDATPSLAAFCDQTGIAIRKAPNCKSCQCAQCQDDSASNNIFKLPATTTSSCAKQ</sequence>
<feature type="domain" description="DUF3131" evidence="2">
    <location>
        <begin position="60"/>
        <end position="437"/>
    </location>
</feature>
<feature type="signal peptide" evidence="1">
    <location>
        <begin position="1"/>
        <end position="34"/>
    </location>
</feature>
<gene>
    <name evidence="3" type="ORF">ERS008530_04435</name>
</gene>
<protein>
    <submittedName>
        <fullName evidence="3">Protein of uncharacterized function (DUF3131)</fullName>
    </submittedName>
</protein>
<evidence type="ECO:0000259" key="2">
    <source>
        <dbReference type="Pfam" id="PF11329"/>
    </source>
</evidence>
<proteinExistence type="predicted"/>
<keyword evidence="1" id="KW-0732">Signal</keyword>
<reference evidence="3 4" key="1">
    <citation type="submission" date="2015-03" db="EMBL/GenBank/DDBJ databases">
        <authorList>
            <person name="Murphy D."/>
        </authorList>
    </citation>
    <scope>NUCLEOTIDE SEQUENCE [LARGE SCALE GENOMIC DNA]</scope>
    <source>
        <strain evidence="3 4">BR165/97</strain>
    </source>
</reference>
<dbReference type="AlphaFoldDB" id="A0A0T9N1R6"/>
<dbReference type="Proteomes" id="UP000038750">
    <property type="component" value="Unassembled WGS sequence"/>
</dbReference>
<evidence type="ECO:0000256" key="1">
    <source>
        <dbReference type="SAM" id="SignalP"/>
    </source>
</evidence>
<feature type="chain" id="PRO_5006693640" evidence="1">
    <location>
        <begin position="35"/>
        <end position="531"/>
    </location>
</feature>
<dbReference type="Pfam" id="PF11329">
    <property type="entry name" value="DUF3131"/>
    <property type="match status" value="1"/>
</dbReference>